<dbReference type="InterPro" id="IPR000048">
    <property type="entry name" value="IQ_motif_EF-hand-BS"/>
</dbReference>
<evidence type="ECO:0000256" key="3">
    <source>
        <dbReference type="ARBA" id="ARBA00045462"/>
    </source>
</evidence>
<sequence>MELLESRQFLTGLTRLFQKCWLSGGVYIMLKKYDGQTNPAPRMGSVEGVEPSDKCPLTAMDGKKISTVKPDSETNSENTKTENETKSKGKAKEKVPSDSEVTATKIQAWWRGTLVRRTLLHAALRVWIIQCWWRKISMRLREEKQRTGLELYAQETRAVVKLQSWIRMWLVRQQYCRLCTAVRITQDYWRDQTCQNHGFFQGNYELRENQLNLRLDISMGSHICRITDCIPFPIKN</sequence>
<gene>
    <name evidence="5" type="ORF">SUZIE_160855</name>
</gene>
<dbReference type="SMART" id="SM00015">
    <property type="entry name" value="IQ"/>
    <property type="match status" value="2"/>
</dbReference>
<proteinExistence type="predicted"/>
<dbReference type="Gene3D" id="3.30.720.10">
    <property type="entry name" value="Signal recognition particle alu RNA binding heterodimer, srp9/1"/>
    <property type="match status" value="1"/>
</dbReference>
<evidence type="ECO:0000313" key="5">
    <source>
        <dbReference type="EMBL" id="MBZ3881022.1"/>
    </source>
</evidence>
<dbReference type="FunFam" id="1.20.5.190:FF:000015">
    <property type="entry name" value="IQ motif containing F5"/>
    <property type="match status" value="1"/>
</dbReference>
<dbReference type="PANTHER" id="PTHR21633">
    <property type="entry name" value="IQ MOTIF CONTAINING F"/>
    <property type="match status" value="1"/>
</dbReference>
<dbReference type="GO" id="GO:0006614">
    <property type="term" value="P:SRP-dependent cotranslational protein targeting to membrane"/>
    <property type="evidence" value="ECO:0007669"/>
    <property type="project" value="InterPro"/>
</dbReference>
<dbReference type="AlphaFoldDB" id="A0AA41N033"/>
<evidence type="ECO:0000256" key="4">
    <source>
        <dbReference type="SAM" id="MobiDB-lite"/>
    </source>
</evidence>
<dbReference type="Pfam" id="PF00612">
    <property type="entry name" value="IQ"/>
    <property type="match status" value="2"/>
</dbReference>
<reference evidence="5" key="1">
    <citation type="submission" date="2020-03" db="EMBL/GenBank/DDBJ databases">
        <title>Studies in the Genomics of Life Span.</title>
        <authorList>
            <person name="Glass D."/>
        </authorList>
    </citation>
    <scope>NUCLEOTIDE SEQUENCE</scope>
    <source>
        <strain evidence="5">SUZIE</strain>
        <tissue evidence="5">Muscle</tissue>
    </source>
</reference>
<feature type="region of interest" description="Disordered" evidence="4">
    <location>
        <begin position="41"/>
        <end position="97"/>
    </location>
</feature>
<keyword evidence="1" id="KW-0677">Repeat</keyword>
<dbReference type="EMBL" id="JAATJV010374769">
    <property type="protein sequence ID" value="MBZ3881022.1"/>
    <property type="molecule type" value="Genomic_DNA"/>
</dbReference>
<dbReference type="PANTHER" id="PTHR21633:SF10">
    <property type="entry name" value="IQ MOTIF CONTAINING F4"/>
    <property type="match status" value="1"/>
</dbReference>
<dbReference type="InterPro" id="IPR039887">
    <property type="entry name" value="IQCF"/>
</dbReference>
<comment type="caution">
    <text evidence="5">The sequence shown here is derived from an EMBL/GenBank/DDBJ whole genome shotgun (WGS) entry which is preliminary data.</text>
</comment>
<dbReference type="InterPro" id="IPR009018">
    <property type="entry name" value="Signal_recog_particle_SRP9/14"/>
</dbReference>
<protein>
    <submittedName>
        <fullName evidence="5">IQ domain-containing protein F5</fullName>
    </submittedName>
</protein>
<evidence type="ECO:0000256" key="1">
    <source>
        <dbReference type="ARBA" id="ARBA00022737"/>
    </source>
</evidence>
<keyword evidence="2" id="KW-0687">Ribonucleoprotein</keyword>
<evidence type="ECO:0000313" key="6">
    <source>
        <dbReference type="Proteomes" id="UP001166674"/>
    </source>
</evidence>
<dbReference type="SUPFAM" id="SSF54762">
    <property type="entry name" value="Signal recognition particle alu RNA binding heterodimer, SRP9/14"/>
    <property type="match status" value="1"/>
</dbReference>
<dbReference type="GO" id="GO:0005516">
    <property type="term" value="F:calmodulin binding"/>
    <property type="evidence" value="ECO:0007669"/>
    <property type="project" value="TreeGrafter"/>
</dbReference>
<keyword evidence="6" id="KW-1185">Reference proteome</keyword>
<evidence type="ECO:0000256" key="2">
    <source>
        <dbReference type="ARBA" id="ARBA00023135"/>
    </source>
</evidence>
<dbReference type="Gene3D" id="1.20.5.190">
    <property type="match status" value="1"/>
</dbReference>
<accession>A0AA41N033</accession>
<feature type="compositionally biased region" description="Basic and acidic residues" evidence="4">
    <location>
        <begin position="79"/>
        <end position="97"/>
    </location>
</feature>
<keyword evidence="2" id="KW-0733">Signal recognition particle</keyword>
<organism evidence="5 6">
    <name type="scientific">Sciurus carolinensis</name>
    <name type="common">Eastern gray squirrel</name>
    <dbReference type="NCBI Taxonomy" id="30640"/>
    <lineage>
        <taxon>Eukaryota</taxon>
        <taxon>Metazoa</taxon>
        <taxon>Chordata</taxon>
        <taxon>Craniata</taxon>
        <taxon>Vertebrata</taxon>
        <taxon>Euteleostomi</taxon>
        <taxon>Mammalia</taxon>
        <taxon>Eutheria</taxon>
        <taxon>Euarchontoglires</taxon>
        <taxon>Glires</taxon>
        <taxon>Rodentia</taxon>
        <taxon>Sciuromorpha</taxon>
        <taxon>Sciuridae</taxon>
        <taxon>Sciurinae</taxon>
        <taxon>Sciurini</taxon>
        <taxon>Sciurus</taxon>
    </lineage>
</organism>
<dbReference type="GO" id="GO:0008312">
    <property type="term" value="F:7S RNA binding"/>
    <property type="evidence" value="ECO:0007669"/>
    <property type="project" value="InterPro"/>
</dbReference>
<dbReference type="Proteomes" id="UP001166674">
    <property type="component" value="Unassembled WGS sequence"/>
</dbReference>
<dbReference type="FunFam" id="1.20.5.190:FF:000014">
    <property type="entry name" value="IQ motif containing F5"/>
    <property type="match status" value="1"/>
</dbReference>
<name>A0AA41N033_SCICA</name>
<dbReference type="PROSITE" id="PS50096">
    <property type="entry name" value="IQ"/>
    <property type="match status" value="2"/>
</dbReference>
<dbReference type="GO" id="GO:0005786">
    <property type="term" value="C:signal recognition particle, endoplasmic reticulum targeting"/>
    <property type="evidence" value="ECO:0007669"/>
    <property type="project" value="UniProtKB-KW"/>
</dbReference>
<comment type="function">
    <text evidence="3">Component of the signal recognition particle (SRP) complex, a ribonucleoprotein complex that mediates the cotranslational targeting of secretory and membrane proteins to the endoplasmic reticulum (ER). SRP9 together with SRP14 and the Alu portion of the SRP RNA, constitutes the elongation arrest domain of SRP. The complex of SRP9 and SRP14 is required for SRP RNA binding.</text>
</comment>